<organism evidence="3 4">
    <name type="scientific">Adineta ricciae</name>
    <name type="common">Rotifer</name>
    <dbReference type="NCBI Taxonomy" id="249248"/>
    <lineage>
        <taxon>Eukaryota</taxon>
        <taxon>Metazoa</taxon>
        <taxon>Spiralia</taxon>
        <taxon>Gnathifera</taxon>
        <taxon>Rotifera</taxon>
        <taxon>Eurotatoria</taxon>
        <taxon>Bdelloidea</taxon>
        <taxon>Adinetida</taxon>
        <taxon>Adinetidae</taxon>
        <taxon>Adineta</taxon>
    </lineage>
</organism>
<dbReference type="InterPro" id="IPR013694">
    <property type="entry name" value="VIT"/>
</dbReference>
<dbReference type="Pfam" id="PF13768">
    <property type="entry name" value="VWA_3"/>
    <property type="match status" value="1"/>
</dbReference>
<dbReference type="InterPro" id="IPR002035">
    <property type="entry name" value="VWF_A"/>
</dbReference>
<dbReference type="SMART" id="SM00327">
    <property type="entry name" value="VWA"/>
    <property type="match status" value="1"/>
</dbReference>
<reference evidence="3" key="1">
    <citation type="submission" date="2021-02" db="EMBL/GenBank/DDBJ databases">
        <authorList>
            <person name="Nowell W R."/>
        </authorList>
    </citation>
    <scope>NUCLEOTIDE SEQUENCE</scope>
</reference>
<dbReference type="SUPFAM" id="SSF53300">
    <property type="entry name" value="vWA-like"/>
    <property type="match status" value="1"/>
</dbReference>
<dbReference type="SMART" id="SM00609">
    <property type="entry name" value="VIT"/>
    <property type="match status" value="1"/>
</dbReference>
<protein>
    <submittedName>
        <fullName evidence="3">Uncharacterized protein</fullName>
    </submittedName>
</protein>
<dbReference type="Gene3D" id="3.40.50.410">
    <property type="entry name" value="von Willebrand factor, type A domain"/>
    <property type="match status" value="1"/>
</dbReference>
<dbReference type="PANTHER" id="PTHR45737:SF6">
    <property type="entry name" value="VON WILLEBRAND FACTOR A DOMAIN-CONTAINING PROTEIN 5A"/>
    <property type="match status" value="1"/>
</dbReference>
<dbReference type="EMBL" id="CAJNOR010004997">
    <property type="protein sequence ID" value="CAF1539449.1"/>
    <property type="molecule type" value="Genomic_DNA"/>
</dbReference>
<dbReference type="InterPro" id="IPR036465">
    <property type="entry name" value="vWFA_dom_sf"/>
</dbReference>
<dbReference type="Pfam" id="PF08487">
    <property type="entry name" value="VIT"/>
    <property type="match status" value="1"/>
</dbReference>
<evidence type="ECO:0000313" key="3">
    <source>
        <dbReference type="EMBL" id="CAF1539449.1"/>
    </source>
</evidence>
<gene>
    <name evidence="3" type="ORF">XAT740_LOCUS42069</name>
</gene>
<dbReference type="Proteomes" id="UP000663828">
    <property type="component" value="Unassembled WGS sequence"/>
</dbReference>
<keyword evidence="4" id="KW-1185">Reference proteome</keyword>
<evidence type="ECO:0000259" key="2">
    <source>
        <dbReference type="PROSITE" id="PS51468"/>
    </source>
</evidence>
<sequence>MLRIVSQIKSNLQYVPLKEVNIEATIGSFAADVTVAQNFLNDTKFPIEAIYYFPIEEQAAIYKFTARIDDREIVAQLKEKGEFHHGHYGENPNTYLLEQDENCQDNFIINIGTLPPSKDCTILISYVTELDLIQGSTIRFVVPATIVSRYNPQKNGLPAKSKFVQSNPYGIHFRCRVEKLKGPKQEPYIARLTSPSHQIDIDLSNPDTYLVTFNQANMYLDRDILIDVKLTHTRENTFVVAESGAVMAAVTPFEEDCYVNLDNTQTNEFIFIVDCSSSMRNENKIGLVREAMLFFLENLPQNCYFNIIKFGARYTCLFNESVAFYNNIHIRIATKFISQIRADLGGTEILAPLQWLERHPPRPGRFRQVFLVTDGQVSNVSEILELCRSMASSTRIFSFGLGATPSRSLVKGLARTTNGRAVFIPPNTSIEEYVSEQLQKAIRRCVTNVRVQWNLGIDVESIPNQLPQAYLNDRLIIYALANNQSIPLTSKSSIEIRTDQSYYRLDIADSDRIRTTNQMVERLAAKALILQLEHNKYSSTNSKTVRFQHIDDGRDLTENQVLGTKQQRKQRIIDLSLKYNILSPYTVFVGIEKHLTRTISHEIPIEISVQSLIHTVDRSTEDSMPPFRYITSTRFDTSLLQETHADQHESIASTNSLSVIDHLIQNQTTDGLWYFSSNSKFIEDLTGKPLAAFKTSDPYHDQSIVVAAIIVVQLESKFAALRSIWEDMVEKARRRLIDLLHNDWKEIVILFRDVRMTLNQ</sequence>
<dbReference type="PROSITE" id="PS51468">
    <property type="entry name" value="VIT"/>
    <property type="match status" value="1"/>
</dbReference>
<evidence type="ECO:0000313" key="4">
    <source>
        <dbReference type="Proteomes" id="UP000663828"/>
    </source>
</evidence>
<dbReference type="AlphaFoldDB" id="A0A815W636"/>
<name>A0A815W636_ADIRI</name>
<accession>A0A815W636</accession>
<proteinExistence type="predicted"/>
<feature type="domain" description="VWFA" evidence="1">
    <location>
        <begin position="268"/>
        <end position="442"/>
    </location>
</feature>
<evidence type="ECO:0000259" key="1">
    <source>
        <dbReference type="PROSITE" id="PS50234"/>
    </source>
</evidence>
<feature type="domain" description="VIT" evidence="2">
    <location>
        <begin position="1"/>
        <end position="128"/>
    </location>
</feature>
<dbReference type="PANTHER" id="PTHR45737">
    <property type="entry name" value="VON WILLEBRAND FACTOR A DOMAIN-CONTAINING PROTEIN 5A"/>
    <property type="match status" value="1"/>
</dbReference>
<comment type="caution">
    <text evidence="3">The sequence shown here is derived from an EMBL/GenBank/DDBJ whole genome shotgun (WGS) entry which is preliminary data.</text>
</comment>
<dbReference type="PROSITE" id="PS50234">
    <property type="entry name" value="VWFA"/>
    <property type="match status" value="1"/>
</dbReference>